<accession>A0A0F9ERE5</accession>
<dbReference type="InterPro" id="IPR043129">
    <property type="entry name" value="ATPase_NBD"/>
</dbReference>
<proteinExistence type="predicted"/>
<name>A0A0F9ERE5_9ZZZZ</name>
<feature type="non-terminal residue" evidence="1">
    <location>
        <position position="1"/>
    </location>
</feature>
<organism evidence="1">
    <name type="scientific">marine sediment metagenome</name>
    <dbReference type="NCBI Taxonomy" id="412755"/>
    <lineage>
        <taxon>unclassified sequences</taxon>
        <taxon>metagenomes</taxon>
        <taxon>ecological metagenomes</taxon>
    </lineage>
</organism>
<gene>
    <name evidence="1" type="ORF">LCGC14_2043100</name>
</gene>
<dbReference type="EMBL" id="LAZR01023989">
    <property type="protein sequence ID" value="KKL76619.1"/>
    <property type="molecule type" value="Genomic_DNA"/>
</dbReference>
<protein>
    <recommendedName>
        <fullName evidence="2">ROK family protein</fullName>
    </recommendedName>
</protein>
<dbReference type="SUPFAM" id="SSF53067">
    <property type="entry name" value="Actin-like ATPase domain"/>
    <property type="match status" value="1"/>
</dbReference>
<dbReference type="AlphaFoldDB" id="A0A0F9ERE5"/>
<dbReference type="Gene3D" id="3.30.420.40">
    <property type="match status" value="1"/>
</dbReference>
<comment type="caution">
    <text evidence="1">The sequence shown here is derived from an EMBL/GenBank/DDBJ whole genome shotgun (WGS) entry which is preliminary data.</text>
</comment>
<evidence type="ECO:0000313" key="1">
    <source>
        <dbReference type="EMBL" id="KKL76619.1"/>
    </source>
</evidence>
<reference evidence="1" key="1">
    <citation type="journal article" date="2015" name="Nature">
        <title>Complex archaea that bridge the gap between prokaryotes and eukaryotes.</title>
        <authorList>
            <person name="Spang A."/>
            <person name="Saw J.H."/>
            <person name="Jorgensen S.L."/>
            <person name="Zaremba-Niedzwiedzka K."/>
            <person name="Martijn J."/>
            <person name="Lind A.E."/>
            <person name="van Eijk R."/>
            <person name="Schleper C."/>
            <person name="Guy L."/>
            <person name="Ettema T.J."/>
        </authorList>
    </citation>
    <scope>NUCLEOTIDE SEQUENCE</scope>
</reference>
<sequence length="67" mass="7363">LHQILNPEAVIIGGGLINLGSEYIDEIRRIFYSLVKDMMYDRMEIILAELGSNSGLTGAAALVLEQL</sequence>
<evidence type="ECO:0008006" key="2">
    <source>
        <dbReference type="Google" id="ProtNLM"/>
    </source>
</evidence>
<dbReference type="InterPro" id="IPR000600">
    <property type="entry name" value="ROK"/>
</dbReference>
<dbReference type="Pfam" id="PF00480">
    <property type="entry name" value="ROK"/>
    <property type="match status" value="1"/>
</dbReference>
<dbReference type="CDD" id="cd23763">
    <property type="entry name" value="ASKHA_ATPase_ROK"/>
    <property type="match status" value="1"/>
</dbReference>